<protein>
    <recommendedName>
        <fullName evidence="1">peptidyl-tRNA hydrolase</fullName>
        <ecNumber evidence="1">3.1.1.29</ecNumber>
    </recommendedName>
</protein>
<keyword evidence="2" id="KW-0378">Hydrolase</keyword>
<name>A0A183DGG9_9BILA</name>
<dbReference type="InterPro" id="IPR002833">
    <property type="entry name" value="PTH2"/>
</dbReference>
<evidence type="ECO:0000256" key="2">
    <source>
        <dbReference type="ARBA" id="ARBA00022801"/>
    </source>
</evidence>
<evidence type="ECO:0000256" key="3">
    <source>
        <dbReference type="ARBA" id="ARBA00048707"/>
    </source>
</evidence>
<gene>
    <name evidence="4" type="ORF">GPUH_LOCUS7811</name>
</gene>
<dbReference type="WBParaSite" id="GPUH_0000781901-mRNA-1">
    <property type="protein sequence ID" value="GPUH_0000781901-mRNA-1"/>
    <property type="gene ID" value="GPUH_0000781901"/>
</dbReference>
<dbReference type="PANTHER" id="PTHR46194:SF1">
    <property type="entry name" value="PEPTIDYL-TRNA HYDROLASE PTRHD1-RELATED"/>
    <property type="match status" value="1"/>
</dbReference>
<comment type="catalytic activity">
    <reaction evidence="3">
        <text>an N-acyl-L-alpha-aminoacyl-tRNA + H2O = an N-acyl-L-amino acid + a tRNA + H(+)</text>
        <dbReference type="Rhea" id="RHEA:54448"/>
        <dbReference type="Rhea" id="RHEA-COMP:10123"/>
        <dbReference type="Rhea" id="RHEA-COMP:13883"/>
        <dbReference type="ChEBI" id="CHEBI:15377"/>
        <dbReference type="ChEBI" id="CHEBI:15378"/>
        <dbReference type="ChEBI" id="CHEBI:59874"/>
        <dbReference type="ChEBI" id="CHEBI:78442"/>
        <dbReference type="ChEBI" id="CHEBI:138191"/>
        <dbReference type="EC" id="3.1.1.29"/>
    </reaction>
</comment>
<dbReference type="AlphaFoldDB" id="A0A183DGG9"/>
<evidence type="ECO:0000313" key="5">
    <source>
        <dbReference type="Proteomes" id="UP000271098"/>
    </source>
</evidence>
<dbReference type="Gene3D" id="3.40.1490.10">
    <property type="entry name" value="Bit1"/>
    <property type="match status" value="1"/>
</dbReference>
<evidence type="ECO:0000313" key="4">
    <source>
        <dbReference type="EMBL" id="VDK59759.1"/>
    </source>
</evidence>
<sequence length="74" mass="8651">MPGFDARVMYLVLRSDLISDLKWTVGAVATQAAHAATACIWTFREDNEVMEYMNDISRLRKVTLKVWHYLFKKK</sequence>
<accession>A0A183DGG9</accession>
<dbReference type="InterPro" id="IPR042237">
    <property type="entry name" value="PTRHD1"/>
</dbReference>
<reference evidence="6" key="1">
    <citation type="submission" date="2016-06" db="UniProtKB">
        <authorList>
            <consortium name="WormBaseParasite"/>
        </authorList>
    </citation>
    <scope>IDENTIFICATION</scope>
</reference>
<dbReference type="EMBL" id="UYRT01021148">
    <property type="protein sequence ID" value="VDK59759.1"/>
    <property type="molecule type" value="Genomic_DNA"/>
</dbReference>
<dbReference type="SUPFAM" id="SSF102462">
    <property type="entry name" value="Peptidyl-tRNA hydrolase II"/>
    <property type="match status" value="1"/>
</dbReference>
<dbReference type="PANTHER" id="PTHR46194">
    <property type="entry name" value="PEPTIDYL-TRNA HYDROLASE PTRHD1-RELATED"/>
    <property type="match status" value="1"/>
</dbReference>
<dbReference type="Pfam" id="PF01981">
    <property type="entry name" value="PTH2"/>
    <property type="match status" value="1"/>
</dbReference>
<dbReference type="OrthoDB" id="201213at2759"/>
<dbReference type="EC" id="3.1.1.29" evidence="1"/>
<proteinExistence type="predicted"/>
<dbReference type="Proteomes" id="UP000271098">
    <property type="component" value="Unassembled WGS sequence"/>
</dbReference>
<reference evidence="4 5" key="2">
    <citation type="submission" date="2018-11" db="EMBL/GenBank/DDBJ databases">
        <authorList>
            <consortium name="Pathogen Informatics"/>
        </authorList>
    </citation>
    <scope>NUCLEOTIDE SEQUENCE [LARGE SCALE GENOMIC DNA]</scope>
</reference>
<dbReference type="InterPro" id="IPR023476">
    <property type="entry name" value="Pep_tRNA_hydro_II_dom_sf"/>
</dbReference>
<dbReference type="GO" id="GO:0004045">
    <property type="term" value="F:peptidyl-tRNA hydrolase activity"/>
    <property type="evidence" value="ECO:0007669"/>
    <property type="project" value="UniProtKB-EC"/>
</dbReference>
<evidence type="ECO:0000313" key="6">
    <source>
        <dbReference type="WBParaSite" id="GPUH_0000781901-mRNA-1"/>
    </source>
</evidence>
<organism evidence="6">
    <name type="scientific">Gongylonema pulchrum</name>
    <dbReference type="NCBI Taxonomy" id="637853"/>
    <lineage>
        <taxon>Eukaryota</taxon>
        <taxon>Metazoa</taxon>
        <taxon>Ecdysozoa</taxon>
        <taxon>Nematoda</taxon>
        <taxon>Chromadorea</taxon>
        <taxon>Rhabditida</taxon>
        <taxon>Spirurina</taxon>
        <taxon>Spiruromorpha</taxon>
        <taxon>Spiruroidea</taxon>
        <taxon>Gongylonematidae</taxon>
        <taxon>Gongylonema</taxon>
    </lineage>
</organism>
<evidence type="ECO:0000256" key="1">
    <source>
        <dbReference type="ARBA" id="ARBA00013260"/>
    </source>
</evidence>
<keyword evidence="5" id="KW-1185">Reference proteome</keyword>